<feature type="domain" description="Nbr1 FW" evidence="7">
    <location>
        <begin position="301"/>
        <end position="398"/>
    </location>
</feature>
<feature type="domain" description="PB1" evidence="6">
    <location>
        <begin position="38"/>
        <end position="95"/>
    </location>
</feature>
<reference evidence="8" key="1">
    <citation type="submission" date="2022-12" db="EMBL/GenBank/DDBJ databases">
        <authorList>
            <person name="Webb A."/>
        </authorList>
    </citation>
    <scope>NUCLEOTIDE SEQUENCE</scope>
    <source>
        <strain evidence="8">Hp1</strain>
    </source>
</reference>
<keyword evidence="4" id="KW-0862">Zinc</keyword>
<protein>
    <recommendedName>
        <fullName evidence="10">UBA domain-containing protein</fullName>
    </recommendedName>
</protein>
<evidence type="ECO:0000256" key="4">
    <source>
        <dbReference type="ARBA" id="ARBA00022833"/>
    </source>
</evidence>
<organism evidence="8 9">
    <name type="scientific">Hyaloperonospora brassicae</name>
    <name type="common">Brassica downy mildew</name>
    <name type="synonym">Peronospora brassicae</name>
    <dbReference type="NCBI Taxonomy" id="162125"/>
    <lineage>
        <taxon>Eukaryota</taxon>
        <taxon>Sar</taxon>
        <taxon>Stramenopiles</taxon>
        <taxon>Oomycota</taxon>
        <taxon>Peronosporomycetes</taxon>
        <taxon>Peronosporales</taxon>
        <taxon>Peronosporaceae</taxon>
        <taxon>Hyaloperonospora</taxon>
    </lineage>
</organism>
<proteinExistence type="predicted"/>
<evidence type="ECO:0000256" key="3">
    <source>
        <dbReference type="ARBA" id="ARBA00022771"/>
    </source>
</evidence>
<keyword evidence="2" id="KW-0479">Metal-binding</keyword>
<evidence type="ECO:0000259" key="7">
    <source>
        <dbReference type="Pfam" id="PF16158"/>
    </source>
</evidence>
<name>A0AAV0T940_HYABA</name>
<dbReference type="GO" id="GO:0031410">
    <property type="term" value="C:cytoplasmic vesicle"/>
    <property type="evidence" value="ECO:0007669"/>
    <property type="project" value="UniProtKB-KW"/>
</dbReference>
<dbReference type="PANTHER" id="PTHR20930:SF0">
    <property type="entry name" value="PROTEIN ILRUN"/>
    <property type="match status" value="1"/>
</dbReference>
<dbReference type="CDD" id="cd05992">
    <property type="entry name" value="PB1"/>
    <property type="match status" value="1"/>
</dbReference>
<dbReference type="Gene3D" id="3.10.20.90">
    <property type="entry name" value="Phosphatidylinositol 3-kinase Catalytic Subunit, Chain A, domain 1"/>
    <property type="match status" value="1"/>
</dbReference>
<dbReference type="InterPro" id="IPR013783">
    <property type="entry name" value="Ig-like_fold"/>
</dbReference>
<dbReference type="Gene3D" id="2.60.40.10">
    <property type="entry name" value="Immunoglobulins"/>
    <property type="match status" value="1"/>
</dbReference>
<dbReference type="InterPro" id="IPR009060">
    <property type="entry name" value="UBA-like_sf"/>
</dbReference>
<evidence type="ECO:0000259" key="6">
    <source>
        <dbReference type="Pfam" id="PF00564"/>
    </source>
</evidence>
<gene>
    <name evidence="8" type="ORF">HBR001_LOCUS1734</name>
</gene>
<dbReference type="GO" id="GO:0008270">
    <property type="term" value="F:zinc ion binding"/>
    <property type="evidence" value="ECO:0007669"/>
    <property type="project" value="UniProtKB-KW"/>
</dbReference>
<evidence type="ECO:0000256" key="1">
    <source>
        <dbReference type="ARBA" id="ARBA00004419"/>
    </source>
</evidence>
<dbReference type="Pfam" id="PF16158">
    <property type="entry name" value="N_BRCA1_IG"/>
    <property type="match status" value="1"/>
</dbReference>
<evidence type="ECO:0000256" key="2">
    <source>
        <dbReference type="ARBA" id="ARBA00022723"/>
    </source>
</evidence>
<dbReference type="Proteomes" id="UP001162031">
    <property type="component" value="Unassembled WGS sequence"/>
</dbReference>
<dbReference type="PANTHER" id="PTHR20930">
    <property type="entry name" value="OVARIAN CARCINOMA ANTIGEN CA125-RELATED"/>
    <property type="match status" value="1"/>
</dbReference>
<keyword evidence="9" id="KW-1185">Reference proteome</keyword>
<dbReference type="CDD" id="cd14319">
    <property type="entry name" value="UBA_NBR1"/>
    <property type="match status" value="1"/>
</dbReference>
<comment type="caution">
    <text evidence="8">The sequence shown here is derived from an EMBL/GenBank/DDBJ whole genome shotgun (WGS) entry which is preliminary data.</text>
</comment>
<dbReference type="Pfam" id="PF00564">
    <property type="entry name" value="PB1"/>
    <property type="match status" value="1"/>
</dbReference>
<keyword evidence="3" id="KW-0863">Zinc-finger</keyword>
<evidence type="ECO:0008006" key="10">
    <source>
        <dbReference type="Google" id="ProtNLM"/>
    </source>
</evidence>
<dbReference type="InterPro" id="IPR000270">
    <property type="entry name" value="PB1_dom"/>
</dbReference>
<dbReference type="EMBL" id="CANTFL010000173">
    <property type="protein sequence ID" value="CAI5716979.1"/>
    <property type="molecule type" value="Genomic_DNA"/>
</dbReference>
<dbReference type="SUPFAM" id="SSF46934">
    <property type="entry name" value="UBA-like"/>
    <property type="match status" value="1"/>
</dbReference>
<dbReference type="Gene3D" id="1.10.8.10">
    <property type="entry name" value="DNA helicase RuvA subunit, C-terminal domain"/>
    <property type="match status" value="1"/>
</dbReference>
<dbReference type="AlphaFoldDB" id="A0AAV0T940"/>
<evidence type="ECO:0000313" key="9">
    <source>
        <dbReference type="Proteomes" id="UP001162031"/>
    </source>
</evidence>
<comment type="subcellular location">
    <subcellularLocation>
        <location evidence="1">Cytoplasmic vesicle</location>
        <location evidence="1">Autophagosome</location>
    </subcellularLocation>
</comment>
<dbReference type="InterPro" id="IPR032350">
    <property type="entry name" value="Nbr1_FW"/>
</dbReference>
<accession>A0AAV0T940</accession>
<keyword evidence="5" id="KW-0968">Cytoplasmic vesicle</keyword>
<dbReference type="SUPFAM" id="SSF54277">
    <property type="entry name" value="CAD &amp; PB1 domains"/>
    <property type="match status" value="1"/>
</dbReference>
<dbReference type="CDD" id="cd14947">
    <property type="entry name" value="NBR1_like"/>
    <property type="match status" value="1"/>
</dbReference>
<dbReference type="FunFam" id="2.60.40.10:FF:000199">
    <property type="entry name" value="next to BRCA1 gene 1 protein-like"/>
    <property type="match status" value="1"/>
</dbReference>
<evidence type="ECO:0000313" key="8">
    <source>
        <dbReference type="EMBL" id="CAI5716979.1"/>
    </source>
</evidence>
<sequence>MTTLKISWTAKQDMRRVQVAAVRQTLASLPGRTSIGVNAEHLSFRDLRDYVRWIFPELAAPLCDVRLYYIDDDQEQVRITNDVELDEAFRLMRELAIAAGKGAAAAVCKIIVVATTREAVAAVDNGEDTTRCSSRYTEADVVPQDTAELLASRQKKQMLDLFVDLGKVIEQWSARGEHETLKKDLVSLLHEPGCQEALLEIMANAKFAMLFQTVTEECLKKGNFTECLLAVAGTGDLEEVAKILLAKCPNARVQVERVLQQVQYSHNAQLMSASDYFETISKEETKQDLGPVVAVFEGDVTCPDGTVLASGEAFDKVWKLRNGGCTKWPVGAVLSCVGGDKMQAPESVLIPSVQPGKSIDVSLRMVAPAKAGRYTGYWRLSTPDGNRFGQRLWVDINVMDTEELTPVSTGGAEEVRADNASAAVVPSEVEGSTVATPSVAETESIESLRWSDQLQVLASMGFANETRNLALLTQHDGNMEAVITDLLS</sequence>
<dbReference type="GO" id="GO:0005776">
    <property type="term" value="C:autophagosome"/>
    <property type="evidence" value="ECO:0007669"/>
    <property type="project" value="UniProtKB-SubCell"/>
</dbReference>
<evidence type="ECO:0000256" key="5">
    <source>
        <dbReference type="ARBA" id="ARBA00023329"/>
    </source>
</evidence>